<dbReference type="EMBL" id="CP022745">
    <property type="protein sequence ID" value="ASY44623.1"/>
    <property type="molecule type" value="Genomic_DNA"/>
</dbReference>
<gene>
    <name evidence="2" type="ORF">CJD35_09310</name>
</gene>
<name>A0A249MTD3_SPHXE</name>
<dbReference type="Proteomes" id="UP000217141">
    <property type="component" value="Chromosome I"/>
</dbReference>
<organism evidence="2 3">
    <name type="scientific">Sphingobium xenophagum</name>
    <dbReference type="NCBI Taxonomy" id="121428"/>
    <lineage>
        <taxon>Bacteria</taxon>
        <taxon>Pseudomonadati</taxon>
        <taxon>Pseudomonadota</taxon>
        <taxon>Alphaproteobacteria</taxon>
        <taxon>Sphingomonadales</taxon>
        <taxon>Sphingomonadaceae</taxon>
        <taxon>Sphingobium</taxon>
    </lineage>
</organism>
<evidence type="ECO:0000313" key="3">
    <source>
        <dbReference type="Proteomes" id="UP000217141"/>
    </source>
</evidence>
<proteinExistence type="predicted"/>
<evidence type="ECO:0000313" key="2">
    <source>
        <dbReference type="EMBL" id="ASY44623.1"/>
    </source>
</evidence>
<dbReference type="AlphaFoldDB" id="A0A249MTD3"/>
<protein>
    <submittedName>
        <fullName evidence="2">Uncharacterized protein</fullName>
    </submittedName>
</protein>
<sequence length="88" mass="10419">MTTNFCRSRRAVHIPIADVAHRDIFKPMKVRQKKLRLTEATAHYLRQIGRKAQKGEEPNDRGFDRKLDEKLKRMRPEDVDALFRGEDD</sequence>
<evidence type="ECO:0000256" key="1">
    <source>
        <dbReference type="SAM" id="MobiDB-lite"/>
    </source>
</evidence>
<reference evidence="2 3" key="1">
    <citation type="submission" date="2017-08" db="EMBL/GenBank/DDBJ databases">
        <title>Whole Genome Sequence of Sphingobium hydrophobicum C1: Insights into Adaption to the Electronic-waste Contaminated Sediment.</title>
        <authorList>
            <person name="Song D."/>
            <person name="Chen X."/>
            <person name="Xu M."/>
        </authorList>
    </citation>
    <scope>NUCLEOTIDE SEQUENCE [LARGE SCALE GENOMIC DNA]</scope>
    <source>
        <strain evidence="2 3">C1</strain>
    </source>
</reference>
<feature type="region of interest" description="Disordered" evidence="1">
    <location>
        <begin position="51"/>
        <end position="70"/>
    </location>
</feature>
<dbReference type="KEGG" id="shyd:CJD35_09310"/>
<accession>A0A249MTD3</accession>
<feature type="compositionally biased region" description="Basic and acidic residues" evidence="1">
    <location>
        <begin position="53"/>
        <end position="70"/>
    </location>
</feature>